<dbReference type="EC" id="3.1.3.48" evidence="2"/>
<dbReference type="Proteomes" id="UP001150062">
    <property type="component" value="Unassembled WGS sequence"/>
</dbReference>
<dbReference type="SUPFAM" id="SSF52821">
    <property type="entry name" value="Rhodanese/Cell cycle control phosphatase"/>
    <property type="match status" value="1"/>
</dbReference>
<feature type="domain" description="Rhodanese" evidence="8">
    <location>
        <begin position="110"/>
        <end position="132"/>
    </location>
</feature>
<name>A0ABQ8Z122_9EUKA</name>
<feature type="domain" description="Tyrosine specific protein phosphatases" evidence="7">
    <location>
        <begin position="329"/>
        <end position="387"/>
    </location>
</feature>
<dbReference type="PANTHER" id="PTHR10159">
    <property type="entry name" value="DUAL SPECIFICITY PROTEIN PHOSPHATASE"/>
    <property type="match status" value="1"/>
</dbReference>
<dbReference type="CDD" id="cd14498">
    <property type="entry name" value="DSP"/>
    <property type="match status" value="1"/>
</dbReference>
<evidence type="ECO:0000259" key="7">
    <source>
        <dbReference type="PROSITE" id="PS50056"/>
    </source>
</evidence>
<dbReference type="EMBL" id="JAOAOG010000075">
    <property type="protein sequence ID" value="KAJ6250496.1"/>
    <property type="molecule type" value="Genomic_DNA"/>
</dbReference>
<dbReference type="PROSITE" id="PS50054">
    <property type="entry name" value="TYR_PHOSPHATASE_DUAL"/>
    <property type="match status" value="1"/>
</dbReference>
<dbReference type="Pfam" id="PF00581">
    <property type="entry name" value="Rhodanese"/>
    <property type="match status" value="1"/>
</dbReference>
<gene>
    <name evidence="9" type="ORF">M0813_15982</name>
</gene>
<dbReference type="InterPro" id="IPR000340">
    <property type="entry name" value="Dual-sp_phosphatase_cat-dom"/>
</dbReference>
<dbReference type="InterPro" id="IPR020422">
    <property type="entry name" value="TYR_PHOSPHATASE_DUAL_dom"/>
</dbReference>
<evidence type="ECO:0000256" key="1">
    <source>
        <dbReference type="ARBA" id="ARBA00008601"/>
    </source>
</evidence>
<dbReference type="InterPro" id="IPR001763">
    <property type="entry name" value="Rhodanese-like_dom"/>
</dbReference>
<dbReference type="InterPro" id="IPR016130">
    <property type="entry name" value="Tyr_Pase_AS"/>
</dbReference>
<comment type="caution">
    <text evidence="9">The sequence shown here is derived from an EMBL/GenBank/DDBJ whole genome shotgun (WGS) entry which is preliminary data.</text>
</comment>
<dbReference type="Pfam" id="PF00782">
    <property type="entry name" value="DSPc"/>
    <property type="match status" value="1"/>
</dbReference>
<accession>A0ABQ8Z122</accession>
<organism evidence="9 10">
    <name type="scientific">Anaeramoeba flamelloides</name>
    <dbReference type="NCBI Taxonomy" id="1746091"/>
    <lineage>
        <taxon>Eukaryota</taxon>
        <taxon>Metamonada</taxon>
        <taxon>Anaeramoebidae</taxon>
        <taxon>Anaeramoeba</taxon>
    </lineage>
</organism>
<evidence type="ECO:0000313" key="9">
    <source>
        <dbReference type="EMBL" id="KAJ6250496.1"/>
    </source>
</evidence>
<dbReference type="PROSITE" id="PS00383">
    <property type="entry name" value="TYR_PHOSPHATASE_1"/>
    <property type="match status" value="1"/>
</dbReference>
<evidence type="ECO:0000256" key="5">
    <source>
        <dbReference type="SAM" id="MobiDB-lite"/>
    </source>
</evidence>
<dbReference type="Gene3D" id="3.90.190.10">
    <property type="entry name" value="Protein tyrosine phosphatase superfamily"/>
    <property type="match status" value="1"/>
</dbReference>
<evidence type="ECO:0000256" key="4">
    <source>
        <dbReference type="ARBA" id="ARBA00022912"/>
    </source>
</evidence>
<evidence type="ECO:0000259" key="6">
    <source>
        <dbReference type="PROSITE" id="PS50054"/>
    </source>
</evidence>
<feature type="domain" description="Tyrosine-protein phosphatase" evidence="6">
    <location>
        <begin position="262"/>
        <end position="409"/>
    </location>
</feature>
<dbReference type="InterPro" id="IPR036873">
    <property type="entry name" value="Rhodanese-like_dom_sf"/>
</dbReference>
<evidence type="ECO:0000259" key="8">
    <source>
        <dbReference type="PROSITE" id="PS50206"/>
    </source>
</evidence>
<feature type="compositionally biased region" description="Gly residues" evidence="5">
    <location>
        <begin position="189"/>
        <end position="203"/>
    </location>
</feature>
<evidence type="ECO:0000313" key="10">
    <source>
        <dbReference type="Proteomes" id="UP001150062"/>
    </source>
</evidence>
<feature type="region of interest" description="Disordered" evidence="5">
    <location>
        <begin position="172"/>
        <end position="229"/>
    </location>
</feature>
<dbReference type="PROSITE" id="PS50206">
    <property type="entry name" value="RHODANESE_3"/>
    <property type="match status" value="1"/>
</dbReference>
<reference evidence="9" key="1">
    <citation type="submission" date="2022-08" db="EMBL/GenBank/DDBJ databases">
        <title>Novel sulfate-reducing endosymbionts in the free-living metamonad Anaeramoeba.</title>
        <authorList>
            <person name="Jerlstrom-Hultqvist J."/>
            <person name="Cepicka I."/>
            <person name="Gallot-Lavallee L."/>
            <person name="Salas-Leiva D."/>
            <person name="Curtis B.A."/>
            <person name="Zahonova K."/>
            <person name="Pipaliya S."/>
            <person name="Dacks J."/>
            <person name="Roger A.J."/>
        </authorList>
    </citation>
    <scope>NUCLEOTIDE SEQUENCE</scope>
    <source>
        <strain evidence="9">Schooner1</strain>
    </source>
</reference>
<dbReference type="PANTHER" id="PTHR10159:SF519">
    <property type="entry name" value="DUAL SPECIFICITY PROTEIN PHOSPHATASE MPK3"/>
    <property type="match status" value="1"/>
</dbReference>
<evidence type="ECO:0000256" key="3">
    <source>
        <dbReference type="ARBA" id="ARBA00022801"/>
    </source>
</evidence>
<dbReference type="SUPFAM" id="SSF52799">
    <property type="entry name" value="(Phosphotyrosine protein) phosphatases II"/>
    <property type="match status" value="1"/>
</dbReference>
<dbReference type="SMART" id="SM00195">
    <property type="entry name" value="DSPc"/>
    <property type="match status" value="1"/>
</dbReference>
<sequence>MNTQQYTKTLPYVEPFQVLNLFSLPEIHFAIIDFRSPDLFLNESIRYSLNFPYSTANLEQNIRAQLFSIFQGYSRYLYKSRKLLAIVLFSNKGEEALLEPIQLSLHEDNYENVFILNGGFESFANKYPWLCEGELSLVDLQPEKKTKNKNCNDNKSNQKKTANMTELKLKFKNDSEQENQNTNPNENGKGNGKGNKNGNGTGKGKVNKNGNGKGNGNGNGNKIKKENHQEQKKNYFSNCYLKQRKIKKTKYHSQIKICKCKHPSEVIPEFLWLGSLPTANNEELLKILQIKRIINLAIEVEEEKNFDLDLYSKLGIDHFSIPFDDQVNVDITKIVDKVADVINENDSKILVHCRLGISRSSTVIIYYLMKYHNLRYQEAYDWVKSCRFLIDPNPGFVKQLKELEKKLFL</sequence>
<comment type="similarity">
    <text evidence="1">Belongs to the protein-tyrosine phosphatase family. Non-receptor class dual specificity subfamily.</text>
</comment>
<keyword evidence="4" id="KW-0904">Protein phosphatase</keyword>
<keyword evidence="10" id="KW-1185">Reference proteome</keyword>
<protein>
    <recommendedName>
        <fullName evidence="2">protein-tyrosine-phosphatase</fullName>
        <ecNumber evidence="2">3.1.3.48</ecNumber>
    </recommendedName>
</protein>
<evidence type="ECO:0000256" key="2">
    <source>
        <dbReference type="ARBA" id="ARBA00013064"/>
    </source>
</evidence>
<proteinExistence type="inferred from homology"/>
<dbReference type="PROSITE" id="PS50056">
    <property type="entry name" value="TYR_PHOSPHATASE_2"/>
    <property type="match status" value="1"/>
</dbReference>
<dbReference type="Gene3D" id="3.40.250.10">
    <property type="entry name" value="Rhodanese-like domain"/>
    <property type="match status" value="1"/>
</dbReference>
<dbReference type="InterPro" id="IPR000387">
    <property type="entry name" value="Tyr_Pase_dom"/>
</dbReference>
<keyword evidence="3" id="KW-0378">Hydrolase</keyword>
<dbReference type="InterPro" id="IPR029021">
    <property type="entry name" value="Prot-tyrosine_phosphatase-like"/>
</dbReference>